<proteinExistence type="predicted"/>
<dbReference type="Proteomes" id="UP000030687">
    <property type="component" value="Unassembled WGS sequence"/>
</dbReference>
<dbReference type="EMBL" id="KI536661">
    <property type="protein sequence ID" value="ESR54132.1"/>
    <property type="molecule type" value="Genomic_DNA"/>
</dbReference>
<organism evidence="2 3">
    <name type="scientific">Citrus clementina</name>
    <name type="common">Clementine</name>
    <name type="synonym">Citrus deliciosa x Citrus sinensis</name>
    <dbReference type="NCBI Taxonomy" id="85681"/>
    <lineage>
        <taxon>Eukaryota</taxon>
        <taxon>Viridiplantae</taxon>
        <taxon>Streptophyta</taxon>
        <taxon>Embryophyta</taxon>
        <taxon>Tracheophyta</taxon>
        <taxon>Spermatophyta</taxon>
        <taxon>Magnoliopsida</taxon>
        <taxon>eudicotyledons</taxon>
        <taxon>Gunneridae</taxon>
        <taxon>Pentapetalae</taxon>
        <taxon>rosids</taxon>
        <taxon>malvids</taxon>
        <taxon>Sapindales</taxon>
        <taxon>Rutaceae</taxon>
        <taxon>Aurantioideae</taxon>
        <taxon>Citrus</taxon>
    </lineage>
</organism>
<name>V4TL87_CITCL</name>
<evidence type="ECO:0000313" key="2">
    <source>
        <dbReference type="EMBL" id="ESR54132.1"/>
    </source>
</evidence>
<dbReference type="InParanoid" id="V4TL87"/>
<gene>
    <name evidence="2" type="ORF">CICLE_v10022854mg</name>
</gene>
<protein>
    <submittedName>
        <fullName evidence="2">Uncharacterized protein</fullName>
    </submittedName>
</protein>
<dbReference type="AlphaFoldDB" id="V4TL87"/>
<evidence type="ECO:0000313" key="3">
    <source>
        <dbReference type="Proteomes" id="UP000030687"/>
    </source>
</evidence>
<dbReference type="KEGG" id="cic:CICLE_v10022854mg"/>
<evidence type="ECO:0000256" key="1">
    <source>
        <dbReference type="SAM" id="Phobius"/>
    </source>
</evidence>
<reference evidence="2 3" key="1">
    <citation type="submission" date="2013-10" db="EMBL/GenBank/DDBJ databases">
        <authorList>
            <consortium name="International Citrus Genome Consortium"/>
            <person name="Jenkins J."/>
            <person name="Schmutz J."/>
            <person name="Prochnik S."/>
            <person name="Rokhsar D."/>
            <person name="Gmitter F."/>
            <person name="Ollitrault P."/>
            <person name="Machado M."/>
            <person name="Talon M."/>
            <person name="Wincker P."/>
            <person name="Jaillon O."/>
            <person name="Morgante M."/>
        </authorList>
    </citation>
    <scope>NUCLEOTIDE SEQUENCE</scope>
    <source>
        <strain evidence="3">cv. Clemenules</strain>
    </source>
</reference>
<keyword evidence="3" id="KW-1185">Reference proteome</keyword>
<dbReference type="Gramene" id="ESR54132">
    <property type="protein sequence ID" value="ESR54132"/>
    <property type="gene ID" value="CICLE_v10022854mg"/>
</dbReference>
<feature type="transmembrane region" description="Helical" evidence="1">
    <location>
        <begin position="72"/>
        <end position="95"/>
    </location>
</feature>
<accession>V4TL87</accession>
<keyword evidence="1" id="KW-0812">Transmembrane</keyword>
<feature type="transmembrane region" description="Helical" evidence="1">
    <location>
        <begin position="38"/>
        <end position="60"/>
    </location>
</feature>
<sequence length="128" mass="15005">MQNHSLLIAAQYFDLHQVFGLQKTTCSSVCNLNLFSTFTFLIIITLHTICSLCHLDYLYFSSTKFYIYPSTLCKCVGSLLACFCNIPIVLCLYLFSYFEFILIFRFRFNLKTELSWTRIVDWENPLGM</sequence>
<keyword evidence="1" id="KW-0472">Membrane</keyword>
<keyword evidence="1" id="KW-1133">Transmembrane helix</keyword>